<proteinExistence type="predicted"/>
<dbReference type="Proteomes" id="UP000604001">
    <property type="component" value="Unassembled WGS sequence"/>
</dbReference>
<dbReference type="RefSeq" id="WP_186344393.1">
    <property type="nucleotide sequence ID" value="NZ_BMMR01000001.1"/>
</dbReference>
<keyword evidence="2" id="KW-1185">Reference proteome</keyword>
<evidence type="ECO:0000313" key="1">
    <source>
        <dbReference type="EMBL" id="MBC2959146.1"/>
    </source>
</evidence>
<accession>A0ABR6U3Z6</accession>
<gene>
    <name evidence="1" type="ORF">H7344_02400</name>
</gene>
<comment type="caution">
    <text evidence="1">The sequence shown here is derived from an EMBL/GenBank/DDBJ whole genome shotgun (WGS) entry which is preliminary data.</text>
</comment>
<evidence type="ECO:0000313" key="2">
    <source>
        <dbReference type="Proteomes" id="UP000604001"/>
    </source>
</evidence>
<name>A0ABR6U3Z6_9ACTN</name>
<organism evidence="1 2">
    <name type="scientific">Nocardioides deserti</name>
    <dbReference type="NCBI Taxonomy" id="1588644"/>
    <lineage>
        <taxon>Bacteria</taxon>
        <taxon>Bacillati</taxon>
        <taxon>Actinomycetota</taxon>
        <taxon>Actinomycetes</taxon>
        <taxon>Propionibacteriales</taxon>
        <taxon>Nocardioidaceae</taxon>
        <taxon>Nocardioides</taxon>
    </lineage>
</organism>
<sequence>MPDDHLETLPAAARLAWWGTAWLRGAVVTDLLVDAVIGGDATHTVADPFQGTDTLVGGLARLRAEGATSFGAAFPAEGDPVGLGGPAPFNAASLEAGSAVVVAGADLGLVPQRTGAAVAWVLHPAARRQLPDVGEADRGLRAALLESAGRLAELDVARWNPEVADQLMNLRHRPALAAPPGVPARCVDLAARGLQALGIADLALADDGGAVTAYEMTARRDALVPLARAGRRALVAACSPEVWPPA</sequence>
<reference evidence="1 2" key="1">
    <citation type="submission" date="2020-08" db="EMBL/GenBank/DDBJ databases">
        <title>novel species in genus Nocardioides.</title>
        <authorList>
            <person name="Zhang G."/>
        </authorList>
    </citation>
    <scope>NUCLEOTIDE SEQUENCE [LARGE SCALE GENOMIC DNA]</scope>
    <source>
        <strain evidence="1 2">SC8A-24</strain>
    </source>
</reference>
<dbReference type="EMBL" id="JACMYC010000001">
    <property type="protein sequence ID" value="MBC2959146.1"/>
    <property type="molecule type" value="Genomic_DNA"/>
</dbReference>
<protein>
    <submittedName>
        <fullName evidence="1">Uncharacterized protein</fullName>
    </submittedName>
</protein>